<accession>A0A418FW49</accession>
<dbReference type="Proteomes" id="UP000286510">
    <property type="component" value="Unassembled WGS sequence"/>
</dbReference>
<dbReference type="EMBL" id="QUTF01008047">
    <property type="protein sequence ID" value="RHZ39039.1"/>
    <property type="molecule type" value="Genomic_DNA"/>
</dbReference>
<reference evidence="2 3" key="1">
    <citation type="submission" date="2018-08" db="EMBL/GenBank/DDBJ databases">
        <title>Aphanomyces genome sequencing and annotation.</title>
        <authorList>
            <person name="Minardi D."/>
            <person name="Oidtmann B."/>
            <person name="Van Der Giezen M."/>
            <person name="Studholme D.J."/>
        </authorList>
    </citation>
    <scope>NUCLEOTIDE SEQUENCE [LARGE SCALE GENOMIC DNA]</scope>
    <source>
        <strain evidence="2 3">FDL457</strain>
    </source>
</reference>
<dbReference type="PROSITE" id="PS50132">
    <property type="entry name" value="RGS"/>
    <property type="match status" value="1"/>
</dbReference>
<evidence type="ECO:0000313" key="2">
    <source>
        <dbReference type="EMBL" id="RHZ39039.1"/>
    </source>
</evidence>
<dbReference type="AlphaFoldDB" id="A0A418FW49"/>
<feature type="domain" description="RGS" evidence="1">
    <location>
        <begin position="164"/>
        <end position="230"/>
    </location>
</feature>
<feature type="non-terminal residue" evidence="2">
    <location>
        <position position="1"/>
    </location>
</feature>
<evidence type="ECO:0000259" key="1">
    <source>
        <dbReference type="PROSITE" id="PS50132"/>
    </source>
</evidence>
<proteinExistence type="predicted"/>
<gene>
    <name evidence="2" type="ORF">DYB26_015529</name>
</gene>
<comment type="caution">
    <text evidence="2">The sequence shown here is derived from an EMBL/GenBank/DDBJ whole genome shotgun (WGS) entry which is preliminary data.</text>
</comment>
<name>A0A418FW49_APHAT</name>
<evidence type="ECO:0000313" key="3">
    <source>
        <dbReference type="Proteomes" id="UP000286510"/>
    </source>
</evidence>
<sequence>ANGDKEAWTDGLLGALECFEVNYACDNVDVVATIRKVCDSWVLSIPIILMGKQEDTLTHGVVRFSMQDARKKYREAMAFCRVTELVRRKALGGDHPLTTDAQDAAARFACKWETLQMFLEDPVGQQLEDRHTNAAYYADAALGRGVCVQKCLQKHPTFHPRVAAKAIFKDFLKSQQVKCTTVAMRNRIRASLRSDASDPVDVFESAETLVFNSLYSSVFLAFLDTPEGTR</sequence>
<organism evidence="2 3">
    <name type="scientific">Aphanomyces astaci</name>
    <name type="common">Crayfish plague agent</name>
    <dbReference type="NCBI Taxonomy" id="112090"/>
    <lineage>
        <taxon>Eukaryota</taxon>
        <taxon>Sar</taxon>
        <taxon>Stramenopiles</taxon>
        <taxon>Oomycota</taxon>
        <taxon>Saprolegniomycetes</taxon>
        <taxon>Saprolegniales</taxon>
        <taxon>Verrucalvaceae</taxon>
        <taxon>Aphanomyces</taxon>
    </lineage>
</organism>
<protein>
    <recommendedName>
        <fullName evidence="1">RGS domain-containing protein</fullName>
    </recommendedName>
</protein>
<dbReference type="VEuPathDB" id="FungiDB:H257_15004"/>
<dbReference type="InterPro" id="IPR016137">
    <property type="entry name" value="RGS"/>
</dbReference>